<evidence type="ECO:0000256" key="1">
    <source>
        <dbReference type="SAM" id="Phobius"/>
    </source>
</evidence>
<dbReference type="Gene3D" id="3.40.1660.10">
    <property type="entry name" value="EreA-like (biosynthetic domain)"/>
    <property type="match status" value="1"/>
</dbReference>
<accession>A0ABS2NUE6</accession>
<dbReference type="Gene3D" id="1.20.1440.30">
    <property type="entry name" value="Biosynthetic Protein domain"/>
    <property type="match status" value="1"/>
</dbReference>
<reference evidence="2 3" key="1">
    <citation type="submission" date="2021-01" db="EMBL/GenBank/DDBJ databases">
        <title>Genomic Encyclopedia of Type Strains, Phase IV (KMG-IV): sequencing the most valuable type-strain genomes for metagenomic binning, comparative biology and taxonomic classification.</title>
        <authorList>
            <person name="Goeker M."/>
        </authorList>
    </citation>
    <scope>NUCLEOTIDE SEQUENCE [LARGE SCALE GENOMIC DNA]</scope>
    <source>
        <strain evidence="2 3">DSM 25890</strain>
    </source>
</reference>
<comment type="caution">
    <text evidence="2">The sequence shown here is derived from an EMBL/GenBank/DDBJ whole genome shotgun (WGS) entry which is preliminary data.</text>
</comment>
<evidence type="ECO:0000313" key="2">
    <source>
        <dbReference type="EMBL" id="MBM7616397.1"/>
    </source>
</evidence>
<dbReference type="PANTHER" id="PTHR31299">
    <property type="entry name" value="ESTERASE, PUTATIVE (AFU_ORTHOLOGUE AFUA_1G05850)-RELATED"/>
    <property type="match status" value="1"/>
</dbReference>
<dbReference type="EMBL" id="JAFBEE010000035">
    <property type="protein sequence ID" value="MBM7616397.1"/>
    <property type="molecule type" value="Genomic_DNA"/>
</dbReference>
<dbReference type="RefSeq" id="WP_204404564.1">
    <property type="nucleotide sequence ID" value="NZ_JAFBEE010000035.1"/>
</dbReference>
<name>A0ABS2NUE6_9FIRM</name>
<dbReference type="EC" id="3.1.1.-" evidence="2"/>
<sequence length="479" mass="54856">MKKRNIVLGIIIAAIVLYAIILAININSTRPKSSEAPNTLVNHLIQLKTTKAGSGFDDLEPLKEILQNKRVIAMGEATHGTKEFFEMKHRMFEFLVEEMGYRVFAIEAEFGGAQVVNDYILHGEGNLTDSLKALQISFYQTEEVANLIEWMRIYNQNPNNTSKIKFYGFDMQNTEVSKTRISEYLRKVDSAIGNEGSTNINNLTTEDLALLLDQNKQSYINHTSESEYNMIYQHLNIIKQNAAILDKRERLDSFNLRDDYMAENVQWIVDYEKQFGNERIMLWAHNGHIGRELGPLIPMGKNLHEVYTDELYAIGFDFYQGSLRARPRSVFGGVLRNIAEFDVKTHKGSFAYSFHKTGMPIGLLDFKSSAKDEALANWLSEPHYIRYIGATYSPYLHQFMPSAPIDVFDAIIFIDDTSAAIGVEGAESSHMSGHIVLRNHYLKRLAIVLVIVLFSFLLWLWVTERSLIKWVHGLKFLKY</sequence>
<keyword evidence="1" id="KW-1133">Transmembrane helix</keyword>
<keyword evidence="1" id="KW-0812">Transmembrane</keyword>
<protein>
    <submittedName>
        <fullName evidence="2">Erythromycin esterase</fullName>
        <ecNumber evidence="2">3.1.1.-</ecNumber>
    </submittedName>
</protein>
<dbReference type="Proteomes" id="UP001314796">
    <property type="component" value="Unassembled WGS sequence"/>
</dbReference>
<feature type="transmembrane region" description="Helical" evidence="1">
    <location>
        <begin position="441"/>
        <end position="462"/>
    </location>
</feature>
<dbReference type="Pfam" id="PF05139">
    <property type="entry name" value="Erythro_esteras"/>
    <property type="match status" value="1"/>
</dbReference>
<dbReference type="Gene3D" id="3.30.1870.10">
    <property type="entry name" value="EreA-like, domain 2"/>
    <property type="match status" value="1"/>
</dbReference>
<dbReference type="PANTHER" id="PTHR31299:SF0">
    <property type="entry name" value="ESTERASE, PUTATIVE (AFU_ORTHOLOGUE AFUA_1G05850)-RELATED"/>
    <property type="match status" value="1"/>
</dbReference>
<dbReference type="InterPro" id="IPR052036">
    <property type="entry name" value="Hydrolase/PRTase-associated"/>
</dbReference>
<gene>
    <name evidence="2" type="ORF">JOC73_002980</name>
</gene>
<dbReference type="GO" id="GO:0016787">
    <property type="term" value="F:hydrolase activity"/>
    <property type="evidence" value="ECO:0007669"/>
    <property type="project" value="UniProtKB-KW"/>
</dbReference>
<keyword evidence="2" id="KW-0378">Hydrolase</keyword>
<organism evidence="2 3">
    <name type="scientific">Alkaliphilus hydrothermalis</name>
    <dbReference type="NCBI Taxonomy" id="1482730"/>
    <lineage>
        <taxon>Bacteria</taxon>
        <taxon>Bacillati</taxon>
        <taxon>Bacillota</taxon>
        <taxon>Clostridia</taxon>
        <taxon>Peptostreptococcales</taxon>
        <taxon>Natronincolaceae</taxon>
        <taxon>Alkaliphilus</taxon>
    </lineage>
</organism>
<proteinExistence type="predicted"/>
<dbReference type="CDD" id="cd14728">
    <property type="entry name" value="Ere-like"/>
    <property type="match status" value="1"/>
</dbReference>
<keyword evidence="3" id="KW-1185">Reference proteome</keyword>
<dbReference type="SUPFAM" id="SSF159501">
    <property type="entry name" value="EreA/ChaN-like"/>
    <property type="match status" value="1"/>
</dbReference>
<keyword evidence="1" id="KW-0472">Membrane</keyword>
<feature type="transmembrane region" description="Helical" evidence="1">
    <location>
        <begin position="6"/>
        <end position="26"/>
    </location>
</feature>
<dbReference type="InterPro" id="IPR007815">
    <property type="entry name" value="Emycin_Estase"/>
</dbReference>
<evidence type="ECO:0000313" key="3">
    <source>
        <dbReference type="Proteomes" id="UP001314796"/>
    </source>
</evidence>